<name>A0A395NH34_TRIAR</name>
<keyword evidence="3" id="KW-1185">Reference proteome</keyword>
<evidence type="ECO:0000256" key="1">
    <source>
        <dbReference type="SAM" id="MobiDB-lite"/>
    </source>
</evidence>
<protein>
    <submittedName>
        <fullName evidence="2">Uncharacterized protein</fullName>
    </submittedName>
</protein>
<proteinExistence type="predicted"/>
<dbReference type="EMBL" id="PXOA01000464">
    <property type="protein sequence ID" value="RFU75157.1"/>
    <property type="molecule type" value="Genomic_DNA"/>
</dbReference>
<dbReference type="Proteomes" id="UP000266272">
    <property type="component" value="Unassembled WGS sequence"/>
</dbReference>
<dbReference type="AlphaFoldDB" id="A0A395NH34"/>
<accession>A0A395NH34</accession>
<organism evidence="2 3">
    <name type="scientific">Trichoderma arundinaceum</name>
    <dbReference type="NCBI Taxonomy" id="490622"/>
    <lineage>
        <taxon>Eukaryota</taxon>
        <taxon>Fungi</taxon>
        <taxon>Dikarya</taxon>
        <taxon>Ascomycota</taxon>
        <taxon>Pezizomycotina</taxon>
        <taxon>Sordariomycetes</taxon>
        <taxon>Hypocreomycetidae</taxon>
        <taxon>Hypocreales</taxon>
        <taxon>Hypocreaceae</taxon>
        <taxon>Trichoderma</taxon>
    </lineage>
</organism>
<evidence type="ECO:0000313" key="2">
    <source>
        <dbReference type="EMBL" id="RFU75157.1"/>
    </source>
</evidence>
<sequence length="128" mass="13840">MRLLPPYSTGASHHLPVSGTGDRQGPARSGRQPSPQYLLRNDFPTMPWAFSNTSGSTPSWALVVMRAHRHPAWRIASSMFPLRHALESRLEIPDSEAPGTTKSPAAMGKAVSPLVEASAPVRASVREC</sequence>
<gene>
    <name evidence="2" type="ORF">TARUN_7091</name>
</gene>
<comment type="caution">
    <text evidence="2">The sequence shown here is derived from an EMBL/GenBank/DDBJ whole genome shotgun (WGS) entry which is preliminary data.</text>
</comment>
<feature type="region of interest" description="Disordered" evidence="1">
    <location>
        <begin position="1"/>
        <end position="38"/>
    </location>
</feature>
<evidence type="ECO:0000313" key="3">
    <source>
        <dbReference type="Proteomes" id="UP000266272"/>
    </source>
</evidence>
<reference evidence="2 3" key="1">
    <citation type="journal article" date="2018" name="PLoS Pathog.">
        <title>Evolution of structural diversity of trichothecenes, a family of toxins produced by plant pathogenic and entomopathogenic fungi.</title>
        <authorList>
            <person name="Proctor R.H."/>
            <person name="McCormick S.P."/>
            <person name="Kim H.S."/>
            <person name="Cardoza R.E."/>
            <person name="Stanley A.M."/>
            <person name="Lindo L."/>
            <person name="Kelly A."/>
            <person name="Brown D.W."/>
            <person name="Lee T."/>
            <person name="Vaughan M.M."/>
            <person name="Alexander N.J."/>
            <person name="Busman M."/>
            <person name="Gutierrez S."/>
        </authorList>
    </citation>
    <scope>NUCLEOTIDE SEQUENCE [LARGE SCALE GENOMIC DNA]</scope>
    <source>
        <strain evidence="2 3">IBT 40837</strain>
    </source>
</reference>